<evidence type="ECO:0000313" key="5">
    <source>
        <dbReference type="Proteomes" id="UP000038045"/>
    </source>
</evidence>
<dbReference type="AlphaFoldDB" id="A0A0N4ZKV9"/>
<dbReference type="GO" id="GO:0003990">
    <property type="term" value="F:acetylcholinesterase activity"/>
    <property type="evidence" value="ECO:0007669"/>
    <property type="project" value="TreeGrafter"/>
</dbReference>
<dbReference type="InterPro" id="IPR050654">
    <property type="entry name" value="AChE-related_enzymes"/>
</dbReference>
<dbReference type="PANTHER" id="PTHR43918:SF15">
    <property type="entry name" value="CARBOXYLIC ESTER HYDROLASE"/>
    <property type="match status" value="1"/>
</dbReference>
<feature type="domain" description="Carboxylesterase type B" evidence="4">
    <location>
        <begin position="183"/>
        <end position="440"/>
    </location>
</feature>
<keyword evidence="2" id="KW-0719">Serine esterase</keyword>
<dbReference type="Gene3D" id="3.40.50.1820">
    <property type="entry name" value="alpha/beta hydrolase"/>
    <property type="match status" value="1"/>
</dbReference>
<proteinExistence type="inferred from homology"/>
<dbReference type="GO" id="GO:0019695">
    <property type="term" value="P:choline metabolic process"/>
    <property type="evidence" value="ECO:0007669"/>
    <property type="project" value="TreeGrafter"/>
</dbReference>
<dbReference type="SUPFAM" id="SSF53474">
    <property type="entry name" value="alpha/beta-Hydrolases"/>
    <property type="match status" value="1"/>
</dbReference>
<accession>A0A0N4ZKV9</accession>
<keyword evidence="3" id="KW-0378">Hydrolase</keyword>
<protein>
    <submittedName>
        <fullName evidence="6">COesterase domain-containing protein</fullName>
    </submittedName>
</protein>
<dbReference type="Pfam" id="PF00135">
    <property type="entry name" value="COesterase"/>
    <property type="match status" value="1"/>
</dbReference>
<evidence type="ECO:0000256" key="3">
    <source>
        <dbReference type="ARBA" id="ARBA00022801"/>
    </source>
</evidence>
<dbReference type="PANTHER" id="PTHR43918">
    <property type="entry name" value="ACETYLCHOLINESTERASE"/>
    <property type="match status" value="1"/>
</dbReference>
<dbReference type="Proteomes" id="UP000038045">
    <property type="component" value="Unplaced"/>
</dbReference>
<dbReference type="GO" id="GO:0006581">
    <property type="term" value="P:acetylcholine catabolic process"/>
    <property type="evidence" value="ECO:0007669"/>
    <property type="project" value="TreeGrafter"/>
</dbReference>
<dbReference type="GO" id="GO:0005886">
    <property type="term" value="C:plasma membrane"/>
    <property type="evidence" value="ECO:0007669"/>
    <property type="project" value="TreeGrafter"/>
</dbReference>
<sequence>MKLIIFVFLYILTTRILYGSNFITYKFCNSPDFTISFDAVFYCHGKPFQLVVLYLKRCLGNKTTCSTIDPHIRPDNKGQVTYFKVFNNPKIHFNVTLFVHHFCFPANVDTFKLDIEDKYIACGNEVCGLKSFGTIELNDTKYNSYPGSGIMGKKKREKIREYLNMTEEEDPRFKASKKQNNHKIENKYIVHEYLGIPYAKPPTGSRRFNPPEKITPPTKNKKFKVNKGATACPQDNIFKATIPDLYVSNVYPTNISEDCLQLNMWVPEIKSGAVIVHFVGDSYSTLSASHDIYNGSVLAAFSKAIVVNVNFRLGAFGFAKVNSINISGNMGLLDQQMALKWVYNNVELFGGKKTKITLLGVQAGSSSVQAHLYSKASSKYFSRIALISGVLENTWASRTSLFTKKLSRKLVKSLQCDKQVEDKINCLRNKTVYEIINQSYALRRSLHSTFGFSFALTRRDGKPSDKWKPYDSSTEKIMLLNDKYNKDSMTKYIPLLYKNCYWLVKPFEDDILEKLIEV</sequence>
<evidence type="ECO:0000259" key="4">
    <source>
        <dbReference type="Pfam" id="PF00135"/>
    </source>
</evidence>
<evidence type="ECO:0000256" key="2">
    <source>
        <dbReference type="ARBA" id="ARBA00022487"/>
    </source>
</evidence>
<dbReference type="WBParaSite" id="PTRK_0000874200.1">
    <property type="protein sequence ID" value="PTRK_0000874200.1"/>
    <property type="gene ID" value="PTRK_0000874200"/>
</dbReference>
<organism evidence="5 6">
    <name type="scientific">Parastrongyloides trichosuri</name>
    <name type="common">Possum-specific nematode worm</name>
    <dbReference type="NCBI Taxonomy" id="131310"/>
    <lineage>
        <taxon>Eukaryota</taxon>
        <taxon>Metazoa</taxon>
        <taxon>Ecdysozoa</taxon>
        <taxon>Nematoda</taxon>
        <taxon>Chromadorea</taxon>
        <taxon>Rhabditida</taxon>
        <taxon>Tylenchina</taxon>
        <taxon>Panagrolaimomorpha</taxon>
        <taxon>Strongyloidoidea</taxon>
        <taxon>Strongyloididae</taxon>
        <taxon>Parastrongyloides</taxon>
    </lineage>
</organism>
<evidence type="ECO:0000313" key="6">
    <source>
        <dbReference type="WBParaSite" id="PTRK_0000874200.1"/>
    </source>
</evidence>
<name>A0A0N4ZKV9_PARTI</name>
<dbReference type="InterPro" id="IPR029058">
    <property type="entry name" value="AB_hydrolase_fold"/>
</dbReference>
<dbReference type="GO" id="GO:0005615">
    <property type="term" value="C:extracellular space"/>
    <property type="evidence" value="ECO:0007669"/>
    <property type="project" value="TreeGrafter"/>
</dbReference>
<dbReference type="STRING" id="131310.A0A0N4ZKV9"/>
<dbReference type="InterPro" id="IPR002018">
    <property type="entry name" value="CarbesteraseB"/>
</dbReference>
<reference evidence="6" key="1">
    <citation type="submission" date="2017-02" db="UniProtKB">
        <authorList>
            <consortium name="WormBaseParasite"/>
        </authorList>
    </citation>
    <scope>IDENTIFICATION</scope>
</reference>
<evidence type="ECO:0000256" key="1">
    <source>
        <dbReference type="ARBA" id="ARBA00005964"/>
    </source>
</evidence>
<keyword evidence="5" id="KW-1185">Reference proteome</keyword>
<comment type="similarity">
    <text evidence="1">Belongs to the type-B carboxylesterase/lipase family.</text>
</comment>